<dbReference type="Pfam" id="PF00440">
    <property type="entry name" value="TetR_N"/>
    <property type="match status" value="1"/>
</dbReference>
<dbReference type="PRINTS" id="PR00455">
    <property type="entry name" value="HTHTETR"/>
</dbReference>
<dbReference type="RefSeq" id="WP_067718402.1">
    <property type="nucleotide sequence ID" value="NZ_LPVJ01000059.1"/>
</dbReference>
<dbReference type="PANTHER" id="PTHR43479">
    <property type="entry name" value="ACREF/ENVCD OPERON REPRESSOR-RELATED"/>
    <property type="match status" value="1"/>
</dbReference>
<sequence>MATNKYDEIAQAAITLFNRKGYHATSVQDIADEVGLQKGSLYHYINSKEELLLEIATKSINGFCRELEAVCEQASTAQEKLERAIYHHFDIVIGHLEMTTVLLREAFFLSDDQHKLIKDANDRYLNLWVQIIQEGIDTHEFRGEDPRLTALSILGSCNWVYRWYKADGKKSPQEIARYFCDLHLLGVLNR</sequence>
<keyword evidence="5" id="KW-1185">Reference proteome</keyword>
<dbReference type="Pfam" id="PF17932">
    <property type="entry name" value="TetR_C_24"/>
    <property type="match status" value="1"/>
</dbReference>
<evidence type="ECO:0000256" key="2">
    <source>
        <dbReference type="PROSITE-ProRule" id="PRU00335"/>
    </source>
</evidence>
<protein>
    <submittedName>
        <fullName evidence="4">TetR family transcriptional regulator</fullName>
    </submittedName>
</protein>
<dbReference type="OrthoDB" id="9814200at2"/>
<dbReference type="InterPro" id="IPR050624">
    <property type="entry name" value="HTH-type_Tx_Regulator"/>
</dbReference>
<name>A0A101XPP4_9BACL</name>
<evidence type="ECO:0000259" key="3">
    <source>
        <dbReference type="PROSITE" id="PS50977"/>
    </source>
</evidence>
<dbReference type="GO" id="GO:0003677">
    <property type="term" value="F:DNA binding"/>
    <property type="evidence" value="ECO:0007669"/>
    <property type="project" value="UniProtKB-UniRule"/>
</dbReference>
<dbReference type="InterPro" id="IPR001647">
    <property type="entry name" value="HTH_TetR"/>
</dbReference>
<reference evidence="4 5" key="1">
    <citation type="submission" date="2015-12" db="EMBL/GenBank/DDBJ databases">
        <title>Draft genome sequence of Acidibacillus ferrooxidans ITV001, isolated from a chalcopyrite acid mine drainage site in Brazil.</title>
        <authorList>
            <person name="Dall'Agnol H."/>
            <person name="Nancucheo I."/>
            <person name="Johnson B."/>
            <person name="Oliveira R."/>
            <person name="Leite L."/>
            <person name="Pylro V."/>
            <person name="Nunes G.L."/>
            <person name="Tzotzos G."/>
            <person name="Fernandes G.R."/>
            <person name="Dutra J."/>
            <person name="Orellana S.C."/>
            <person name="Oliveira G."/>
        </authorList>
    </citation>
    <scope>NUCLEOTIDE SEQUENCE [LARGE SCALE GENOMIC DNA]</scope>
    <source>
        <strain evidence="5">ITV01</strain>
    </source>
</reference>
<dbReference type="AlphaFoldDB" id="A0A101XPP4"/>
<dbReference type="PANTHER" id="PTHR43479:SF11">
    <property type="entry name" value="ACREF_ENVCD OPERON REPRESSOR-RELATED"/>
    <property type="match status" value="1"/>
</dbReference>
<evidence type="ECO:0000313" key="4">
    <source>
        <dbReference type="EMBL" id="KUO95126.1"/>
    </source>
</evidence>
<dbReference type="InterPro" id="IPR036271">
    <property type="entry name" value="Tet_transcr_reg_TetR-rel_C_sf"/>
</dbReference>
<evidence type="ECO:0000313" key="5">
    <source>
        <dbReference type="Proteomes" id="UP000053557"/>
    </source>
</evidence>
<accession>A0A101XPP4</accession>
<feature type="domain" description="HTH tetR-type" evidence="3">
    <location>
        <begin position="3"/>
        <end position="63"/>
    </location>
</feature>
<keyword evidence="1 2" id="KW-0238">DNA-binding</keyword>
<feature type="DNA-binding region" description="H-T-H motif" evidence="2">
    <location>
        <begin position="26"/>
        <end position="45"/>
    </location>
</feature>
<dbReference type="InterPro" id="IPR009057">
    <property type="entry name" value="Homeodomain-like_sf"/>
</dbReference>
<dbReference type="Proteomes" id="UP000053557">
    <property type="component" value="Unassembled WGS sequence"/>
</dbReference>
<dbReference type="PROSITE" id="PS50977">
    <property type="entry name" value="HTH_TETR_2"/>
    <property type="match status" value="1"/>
</dbReference>
<evidence type="ECO:0000256" key="1">
    <source>
        <dbReference type="ARBA" id="ARBA00023125"/>
    </source>
</evidence>
<dbReference type="SUPFAM" id="SSF48498">
    <property type="entry name" value="Tetracyclin repressor-like, C-terminal domain"/>
    <property type="match status" value="1"/>
</dbReference>
<proteinExistence type="predicted"/>
<dbReference type="SUPFAM" id="SSF46689">
    <property type="entry name" value="Homeodomain-like"/>
    <property type="match status" value="1"/>
</dbReference>
<organism evidence="4 5">
    <name type="scientific">Ferroacidibacillus organovorans</name>
    <dbReference type="NCBI Taxonomy" id="1765683"/>
    <lineage>
        <taxon>Bacteria</taxon>
        <taxon>Bacillati</taxon>
        <taxon>Bacillota</taxon>
        <taxon>Bacilli</taxon>
        <taxon>Bacillales</taxon>
        <taxon>Alicyclobacillaceae</taxon>
        <taxon>Ferroacidibacillus</taxon>
    </lineage>
</organism>
<comment type="caution">
    <text evidence="4">The sequence shown here is derived from an EMBL/GenBank/DDBJ whole genome shotgun (WGS) entry which is preliminary data.</text>
</comment>
<dbReference type="InterPro" id="IPR041490">
    <property type="entry name" value="KstR2_TetR_C"/>
</dbReference>
<gene>
    <name evidence="4" type="ORF">ATW55_13800</name>
</gene>
<dbReference type="Gene3D" id="1.10.357.10">
    <property type="entry name" value="Tetracycline Repressor, domain 2"/>
    <property type="match status" value="1"/>
</dbReference>
<dbReference type="EMBL" id="LPVJ01000059">
    <property type="protein sequence ID" value="KUO95126.1"/>
    <property type="molecule type" value="Genomic_DNA"/>
</dbReference>
<dbReference type="Gene3D" id="1.10.10.60">
    <property type="entry name" value="Homeodomain-like"/>
    <property type="match status" value="1"/>
</dbReference>